<gene>
    <name evidence="2" type="ORF">ACFOKF_22870</name>
</gene>
<dbReference type="PROSITE" id="PS50297">
    <property type="entry name" value="ANK_REP_REGION"/>
    <property type="match status" value="1"/>
</dbReference>
<dbReference type="EMBL" id="JBHRVU010000005">
    <property type="protein sequence ID" value="MFC3443995.1"/>
    <property type="molecule type" value="Genomic_DNA"/>
</dbReference>
<dbReference type="RefSeq" id="WP_380798900.1">
    <property type="nucleotide sequence ID" value="NZ_JBHRVU010000005.1"/>
</dbReference>
<keyword evidence="3" id="KW-1185">Reference proteome</keyword>
<evidence type="ECO:0000313" key="3">
    <source>
        <dbReference type="Proteomes" id="UP001595681"/>
    </source>
</evidence>
<name>A0ABV7NLX4_9SPHN</name>
<dbReference type="InterPro" id="IPR002110">
    <property type="entry name" value="Ankyrin_rpt"/>
</dbReference>
<comment type="caution">
    <text evidence="2">The sequence shown here is derived from an EMBL/GenBank/DDBJ whole genome shotgun (WGS) entry which is preliminary data.</text>
</comment>
<accession>A0ABV7NLX4</accession>
<protein>
    <submittedName>
        <fullName evidence="2">Ankyrin repeat domain-containing protein</fullName>
    </submittedName>
</protein>
<dbReference type="InterPro" id="IPR036770">
    <property type="entry name" value="Ankyrin_rpt-contain_sf"/>
</dbReference>
<sequence>MGVAFKGNENIAKSLIEAGADPDHGNRAGQTASMMAALFGREPVINLLLKAGANPAL</sequence>
<dbReference type="Gene3D" id="1.25.40.20">
    <property type="entry name" value="Ankyrin repeat-containing domain"/>
    <property type="match status" value="1"/>
</dbReference>
<feature type="repeat" description="ANK" evidence="1">
    <location>
        <begin position="28"/>
        <end position="57"/>
    </location>
</feature>
<dbReference type="Pfam" id="PF12796">
    <property type="entry name" value="Ank_2"/>
    <property type="match status" value="1"/>
</dbReference>
<evidence type="ECO:0000256" key="1">
    <source>
        <dbReference type="PROSITE-ProRule" id="PRU00023"/>
    </source>
</evidence>
<organism evidence="2 3">
    <name type="scientific">Sphingobium rhizovicinum</name>
    <dbReference type="NCBI Taxonomy" id="432308"/>
    <lineage>
        <taxon>Bacteria</taxon>
        <taxon>Pseudomonadati</taxon>
        <taxon>Pseudomonadota</taxon>
        <taxon>Alphaproteobacteria</taxon>
        <taxon>Sphingomonadales</taxon>
        <taxon>Sphingomonadaceae</taxon>
        <taxon>Sphingobium</taxon>
    </lineage>
</organism>
<reference evidence="3" key="1">
    <citation type="journal article" date="2019" name="Int. J. Syst. Evol. Microbiol.">
        <title>The Global Catalogue of Microorganisms (GCM) 10K type strain sequencing project: providing services to taxonomists for standard genome sequencing and annotation.</title>
        <authorList>
            <consortium name="The Broad Institute Genomics Platform"/>
            <consortium name="The Broad Institute Genome Sequencing Center for Infectious Disease"/>
            <person name="Wu L."/>
            <person name="Ma J."/>
        </authorList>
    </citation>
    <scope>NUCLEOTIDE SEQUENCE [LARGE SCALE GENOMIC DNA]</scope>
    <source>
        <strain evidence="3">CCM 7491</strain>
    </source>
</reference>
<dbReference type="Proteomes" id="UP001595681">
    <property type="component" value="Unassembled WGS sequence"/>
</dbReference>
<dbReference type="SUPFAM" id="SSF48403">
    <property type="entry name" value="Ankyrin repeat"/>
    <property type="match status" value="1"/>
</dbReference>
<evidence type="ECO:0000313" key="2">
    <source>
        <dbReference type="EMBL" id="MFC3443995.1"/>
    </source>
</evidence>
<dbReference type="PROSITE" id="PS50088">
    <property type="entry name" value="ANK_REPEAT"/>
    <property type="match status" value="1"/>
</dbReference>
<proteinExistence type="predicted"/>
<keyword evidence="1" id="KW-0040">ANK repeat</keyword>